<dbReference type="Pfam" id="PF01594">
    <property type="entry name" value="AI-2E_transport"/>
    <property type="match status" value="1"/>
</dbReference>
<evidence type="ECO:0000256" key="2">
    <source>
        <dbReference type="ARBA" id="ARBA00009773"/>
    </source>
</evidence>
<evidence type="ECO:0000256" key="5">
    <source>
        <dbReference type="ARBA" id="ARBA00022692"/>
    </source>
</evidence>
<accession>A0A096BUK6</accession>
<dbReference type="PANTHER" id="PTHR21716">
    <property type="entry name" value="TRANSMEMBRANE PROTEIN"/>
    <property type="match status" value="1"/>
</dbReference>
<reference evidence="9 10" key="1">
    <citation type="submission" date="2014-07" db="EMBL/GenBank/DDBJ databases">
        <authorList>
            <person name="McCorrison J."/>
            <person name="Sanka R."/>
            <person name="Torralba M."/>
            <person name="Gillis M."/>
            <person name="Haft D.H."/>
            <person name="Methe B."/>
            <person name="Sutton G."/>
            <person name="Nelson K.E."/>
        </authorList>
    </citation>
    <scope>NUCLEOTIDE SEQUENCE [LARGE SCALE GENOMIC DNA]</scope>
    <source>
        <strain evidence="9 10">DNF00314</strain>
    </source>
</reference>
<feature type="transmembrane region" description="Helical" evidence="8">
    <location>
        <begin position="264"/>
        <end position="288"/>
    </location>
</feature>
<dbReference type="RefSeq" id="WP_038153259.1">
    <property type="nucleotide sequence ID" value="NZ_JRNT01000041.1"/>
</dbReference>
<keyword evidence="4" id="KW-1003">Cell membrane</keyword>
<dbReference type="PANTHER" id="PTHR21716:SF53">
    <property type="entry name" value="PERMEASE PERM-RELATED"/>
    <property type="match status" value="1"/>
</dbReference>
<feature type="transmembrane region" description="Helical" evidence="8">
    <location>
        <begin position="79"/>
        <end position="102"/>
    </location>
</feature>
<sequence length="372" mass="40710">MKWLTPYKGIIIAVVLAGIMGIIAIRFNDVLAIISALIEALVPFIIGAILAFVLDILVQQFERLWRRIFPSKGYTNLERLVSIILSLVTIIVVISFIGRMAIPQLIHSLGIIVNSLPVLYTDTMRWVTTHISVIQVGNNITVADSISTESMIEQVRTWGTQGGRYIVSTMGSAVTWFINFVIGLIFAIYILLDKERLTYQFSKLFRAYLPDTMVGKMSHIVSVGSDTFSKFFVGQFLDAVILGTLVGVALAIFQVSYASTIGCVIGLTALVPMVGAYVGGIMGLLMVLTVSPMEALVYLIILVVMQQVEGNFIYPRIVGGSVGLPGLWVFASVTIGGALFGIVGMLLSVPLTATIYKLLREDVNRRLHTNIE</sequence>
<dbReference type="GO" id="GO:0055085">
    <property type="term" value="P:transmembrane transport"/>
    <property type="evidence" value="ECO:0007669"/>
    <property type="project" value="TreeGrafter"/>
</dbReference>
<keyword evidence="7 8" id="KW-0472">Membrane</keyword>
<feature type="transmembrane region" description="Helical" evidence="8">
    <location>
        <begin position="173"/>
        <end position="192"/>
    </location>
</feature>
<feature type="transmembrane region" description="Helical" evidence="8">
    <location>
        <begin position="236"/>
        <end position="258"/>
    </location>
</feature>
<proteinExistence type="inferred from homology"/>
<dbReference type="AlphaFoldDB" id="A0A096BUK6"/>
<dbReference type="Proteomes" id="UP000029628">
    <property type="component" value="Unassembled WGS sequence"/>
</dbReference>
<evidence type="ECO:0000256" key="8">
    <source>
        <dbReference type="SAM" id="Phobius"/>
    </source>
</evidence>
<comment type="similarity">
    <text evidence="2">Belongs to the autoinducer-2 exporter (AI-2E) (TC 2.A.86) family.</text>
</comment>
<dbReference type="eggNOG" id="COG0628">
    <property type="taxonomic scope" value="Bacteria"/>
</dbReference>
<feature type="transmembrane region" description="Helical" evidence="8">
    <location>
        <begin position="295"/>
        <end position="314"/>
    </location>
</feature>
<dbReference type="InterPro" id="IPR002549">
    <property type="entry name" value="AI-2E-like"/>
</dbReference>
<evidence type="ECO:0000256" key="7">
    <source>
        <dbReference type="ARBA" id="ARBA00023136"/>
    </source>
</evidence>
<gene>
    <name evidence="9" type="ORF">HMPREF0872_08440</name>
</gene>
<protein>
    <submittedName>
        <fullName evidence="9">Membrane protein</fullName>
    </submittedName>
</protein>
<comment type="caution">
    <text evidence="9">The sequence shown here is derived from an EMBL/GenBank/DDBJ whole genome shotgun (WGS) entry which is preliminary data.</text>
</comment>
<keyword evidence="10" id="KW-1185">Reference proteome</keyword>
<comment type="subcellular location">
    <subcellularLocation>
        <location evidence="1">Cell membrane</location>
        <topology evidence="1">Multi-pass membrane protein</topology>
    </subcellularLocation>
</comment>
<dbReference type="GO" id="GO:0005886">
    <property type="term" value="C:plasma membrane"/>
    <property type="evidence" value="ECO:0007669"/>
    <property type="project" value="UniProtKB-SubCell"/>
</dbReference>
<evidence type="ECO:0000313" key="9">
    <source>
        <dbReference type="EMBL" id="KGF46417.1"/>
    </source>
</evidence>
<feature type="transmembrane region" description="Helical" evidence="8">
    <location>
        <begin position="7"/>
        <end position="27"/>
    </location>
</feature>
<dbReference type="EMBL" id="JRNT01000041">
    <property type="protein sequence ID" value="KGF46417.1"/>
    <property type="molecule type" value="Genomic_DNA"/>
</dbReference>
<organism evidence="9 10">
    <name type="scientific">Veillonella montpellierensis DNF00314</name>
    <dbReference type="NCBI Taxonomy" id="1401067"/>
    <lineage>
        <taxon>Bacteria</taxon>
        <taxon>Bacillati</taxon>
        <taxon>Bacillota</taxon>
        <taxon>Negativicutes</taxon>
        <taxon>Veillonellales</taxon>
        <taxon>Veillonellaceae</taxon>
        <taxon>Veillonella</taxon>
    </lineage>
</organism>
<evidence type="ECO:0000313" key="10">
    <source>
        <dbReference type="Proteomes" id="UP000029628"/>
    </source>
</evidence>
<evidence type="ECO:0000256" key="4">
    <source>
        <dbReference type="ARBA" id="ARBA00022475"/>
    </source>
</evidence>
<evidence type="ECO:0000256" key="6">
    <source>
        <dbReference type="ARBA" id="ARBA00022989"/>
    </source>
</evidence>
<keyword evidence="3" id="KW-0813">Transport</keyword>
<feature type="transmembrane region" description="Helical" evidence="8">
    <location>
        <begin position="33"/>
        <end position="58"/>
    </location>
</feature>
<feature type="transmembrane region" description="Helical" evidence="8">
    <location>
        <begin position="326"/>
        <end position="356"/>
    </location>
</feature>
<evidence type="ECO:0000256" key="3">
    <source>
        <dbReference type="ARBA" id="ARBA00022448"/>
    </source>
</evidence>
<keyword evidence="5 8" id="KW-0812">Transmembrane</keyword>
<name>A0A096BUK6_9FIRM</name>
<keyword evidence="6 8" id="KW-1133">Transmembrane helix</keyword>
<evidence type="ECO:0000256" key="1">
    <source>
        <dbReference type="ARBA" id="ARBA00004651"/>
    </source>
</evidence>